<name>A0ABT4JR36_9GAMM</name>
<evidence type="ECO:0000313" key="4">
    <source>
        <dbReference type="Proteomes" id="UP001149719"/>
    </source>
</evidence>
<dbReference type="SUPFAM" id="SSF53850">
    <property type="entry name" value="Periplasmic binding protein-like II"/>
    <property type="match status" value="1"/>
</dbReference>
<protein>
    <submittedName>
        <fullName evidence="3">ABC transporter substrate-binding protein</fullName>
    </submittedName>
</protein>
<dbReference type="Proteomes" id="UP001149719">
    <property type="component" value="Unassembled WGS sequence"/>
</dbReference>
<comment type="caution">
    <text evidence="3">The sequence shown here is derived from an EMBL/GenBank/DDBJ whole genome shotgun (WGS) entry which is preliminary data.</text>
</comment>
<evidence type="ECO:0000313" key="3">
    <source>
        <dbReference type="EMBL" id="MCZ2720705.1"/>
    </source>
</evidence>
<dbReference type="Gene3D" id="3.40.190.10">
    <property type="entry name" value="Periplasmic binding protein-like II"/>
    <property type="match status" value="1"/>
</dbReference>
<feature type="signal peptide" evidence="2">
    <location>
        <begin position="1"/>
        <end position="22"/>
    </location>
</feature>
<dbReference type="PANTHER" id="PTHR30006">
    <property type="entry name" value="THIAMINE-BINDING PERIPLASMIC PROTEIN-RELATED"/>
    <property type="match status" value="1"/>
</dbReference>
<keyword evidence="4" id="KW-1185">Reference proteome</keyword>
<organism evidence="3 4">
    <name type="scientific">Marinomonas phaeophyticola</name>
    <dbReference type="NCBI Taxonomy" id="3004091"/>
    <lineage>
        <taxon>Bacteria</taxon>
        <taxon>Pseudomonadati</taxon>
        <taxon>Pseudomonadota</taxon>
        <taxon>Gammaproteobacteria</taxon>
        <taxon>Oceanospirillales</taxon>
        <taxon>Oceanospirillaceae</taxon>
        <taxon>Marinomonas</taxon>
    </lineage>
</organism>
<evidence type="ECO:0000256" key="1">
    <source>
        <dbReference type="ARBA" id="ARBA00022729"/>
    </source>
</evidence>
<gene>
    <name evidence="3" type="ORF">O1D97_03350</name>
</gene>
<dbReference type="RefSeq" id="WP_269122806.1">
    <property type="nucleotide sequence ID" value="NZ_JAPUBN010000010.1"/>
</dbReference>
<sequence>MKYGLFILFICFNGLSATFSIAADGVSIFGNENAPRSLTLYSTVDVSTLAPLIENFIAAHPDISIKYDQMGTLDLYNRVINEKSEPNAGLVISSAMDLQLKLVNDGFAQSYQSIMTDALPKIASWRNQIFAFSMEPIVMVANRGLFPNSEFPNNRQELLQTIRKYSNDIKGRIGTYDIRRSGVGYLLASQDSRQADITWGRLLEAFGSHHVKTYCCSSDIIDDIESGRIVLGYNLLGSYAHKRVLENPWLIMIMPTDYTLMLMRVALIPKNSTQARVGGSF</sequence>
<feature type="chain" id="PRO_5046154308" evidence="2">
    <location>
        <begin position="23"/>
        <end position="281"/>
    </location>
</feature>
<dbReference type="PANTHER" id="PTHR30006:SF25">
    <property type="entry name" value="PHOSPHOGLYCERATE TRANSPORT REGULATORY PROTEIN PGTC"/>
    <property type="match status" value="1"/>
</dbReference>
<dbReference type="EMBL" id="JAPUBN010000010">
    <property type="protein sequence ID" value="MCZ2720705.1"/>
    <property type="molecule type" value="Genomic_DNA"/>
</dbReference>
<evidence type="ECO:0000256" key="2">
    <source>
        <dbReference type="SAM" id="SignalP"/>
    </source>
</evidence>
<accession>A0ABT4JR36</accession>
<proteinExistence type="predicted"/>
<keyword evidence="1 2" id="KW-0732">Signal</keyword>
<reference evidence="3" key="1">
    <citation type="submission" date="2022-12" db="EMBL/GenBank/DDBJ databases">
        <title>Marinomonas 15G1-11 sp. nov, isolated from marine algae.</title>
        <authorList>
            <person name="Butt M."/>
            <person name="Choi D.G."/>
            <person name="Kim J.M."/>
            <person name="Lee J.K."/>
            <person name="Baek J.H."/>
            <person name="Jeon C.O."/>
        </authorList>
    </citation>
    <scope>NUCLEOTIDE SEQUENCE</scope>
    <source>
        <strain evidence="3">15G1-11</strain>
    </source>
</reference>